<name>A0A2R6NZ70_9APHY</name>
<evidence type="ECO:0000313" key="2">
    <source>
        <dbReference type="Proteomes" id="UP000186601"/>
    </source>
</evidence>
<dbReference type="AlphaFoldDB" id="A0A2R6NZ70"/>
<keyword evidence="2" id="KW-1185">Reference proteome</keyword>
<dbReference type="OrthoDB" id="10258955at2759"/>
<evidence type="ECO:0008006" key="3">
    <source>
        <dbReference type="Google" id="ProtNLM"/>
    </source>
</evidence>
<dbReference type="EMBL" id="MLYV02000625">
    <property type="protein sequence ID" value="PSR81132.1"/>
    <property type="molecule type" value="Genomic_DNA"/>
</dbReference>
<reference evidence="1 2" key="1">
    <citation type="submission" date="2018-02" db="EMBL/GenBank/DDBJ databases">
        <title>Genome sequence of the basidiomycete white-rot fungus Phlebia centrifuga.</title>
        <authorList>
            <person name="Granchi Z."/>
            <person name="Peng M."/>
            <person name="de Vries R.P."/>
            <person name="Hilden K."/>
            <person name="Makela M.R."/>
            <person name="Grigoriev I."/>
            <person name="Riley R."/>
        </authorList>
    </citation>
    <scope>NUCLEOTIDE SEQUENCE [LARGE SCALE GENOMIC DNA]</scope>
    <source>
        <strain evidence="1 2">FBCC195</strain>
    </source>
</reference>
<organism evidence="1 2">
    <name type="scientific">Hermanssonia centrifuga</name>
    <dbReference type="NCBI Taxonomy" id="98765"/>
    <lineage>
        <taxon>Eukaryota</taxon>
        <taxon>Fungi</taxon>
        <taxon>Dikarya</taxon>
        <taxon>Basidiomycota</taxon>
        <taxon>Agaricomycotina</taxon>
        <taxon>Agaricomycetes</taxon>
        <taxon>Polyporales</taxon>
        <taxon>Meruliaceae</taxon>
        <taxon>Hermanssonia</taxon>
    </lineage>
</organism>
<dbReference type="Proteomes" id="UP000186601">
    <property type="component" value="Unassembled WGS sequence"/>
</dbReference>
<protein>
    <recommendedName>
        <fullName evidence="3">Amidohydrolase-related domain-containing protein</fullName>
    </recommendedName>
</protein>
<dbReference type="Gene3D" id="3.20.20.140">
    <property type="entry name" value="Metal-dependent hydrolases"/>
    <property type="match status" value="2"/>
</dbReference>
<accession>A0A2R6NZ70</accession>
<gene>
    <name evidence="1" type="ORF">PHLCEN_2v6467</name>
</gene>
<dbReference type="STRING" id="98765.A0A2R6NZ70"/>
<evidence type="ECO:0000313" key="1">
    <source>
        <dbReference type="EMBL" id="PSR81132.1"/>
    </source>
</evidence>
<proteinExistence type="predicted"/>
<comment type="caution">
    <text evidence="1">The sequence shown here is derived from an EMBL/GenBank/DDBJ whole genome shotgun (WGS) entry which is preliminary data.</text>
</comment>
<sequence>MPLHVEEAIATCRSLQLKPGPPLDFYDRTVSDRFQNGTRPILVKDARIWTGRVQGLETVHGDLLLVNGIIKAVGHVHRDHLNELGDIHTIDAHGYNTARDIKESQDDYCSNALAGRWDRLAGKSFPESLQWEALVDVIRGRVKVHTHCYEAVDIDDFVRLSLEFRFSIAAFHHAHEAWLVPDVLKKAYDIVLWDSHPLALGATPTQVIIDGIPQLSSPHKIAKPHSSQSSPHTPDFELEITEAIDHAGLPPLGPLISRDGLVLFTNVSSLWIKTSDSLDLMDMFQSSLHGSPGSVVVSQGRILCHGIDSACDGYTLQDGAVVAVVDLQGGSLQPGLASVGSMLGLQEIAMEQSTTDGEVYNVLDTDPPSIVGGVGYLPRAVDGLVYGTRDALLAYRAGVTVGITPPSLSSFVGGLSTAFSLGSLHKLESGAIVQETAALHVSLAHGDVPGVSTEIAALRRLLTQSTKGKLGESFQKVSKGQLPLVVAVNSADIIAALVNLKLEVEMKTGTTLKLTIIGGAEAHLLAAELAKANVGVILYPPRPLAYTWDHRRIIPGLPLSKESAIAHLISSGVTVGIGPQGTSGIPSISTWAARNLRFDAGWALLDSPHVLSKASALALASSNVEKLLGIEIDPYESDLVATSGGDLLSFEGKVVAVISPRKGRVDLFE</sequence>